<gene>
    <name evidence="2" type="ORF">SELO1098_LOCUS23814</name>
</gene>
<accession>A0A7S3MCQ0</accession>
<reference evidence="2" key="1">
    <citation type="submission" date="2021-01" db="EMBL/GenBank/DDBJ databases">
        <authorList>
            <person name="Corre E."/>
            <person name="Pelletier E."/>
            <person name="Niang G."/>
            <person name="Scheremetjew M."/>
            <person name="Finn R."/>
            <person name="Kale V."/>
            <person name="Holt S."/>
            <person name="Cochrane G."/>
            <person name="Meng A."/>
            <person name="Brown T."/>
            <person name="Cohen L."/>
        </authorList>
    </citation>
    <scope>NUCLEOTIDE SEQUENCE</scope>
    <source>
        <strain evidence="2">CCAP 955/1</strain>
    </source>
</reference>
<evidence type="ECO:0000313" key="2">
    <source>
        <dbReference type="EMBL" id="CAE0294962.1"/>
    </source>
</evidence>
<dbReference type="EMBL" id="HBIC01046683">
    <property type="protein sequence ID" value="CAE0294962.1"/>
    <property type="molecule type" value="Transcribed_RNA"/>
</dbReference>
<feature type="region of interest" description="Disordered" evidence="1">
    <location>
        <begin position="138"/>
        <end position="174"/>
    </location>
</feature>
<evidence type="ECO:0000256" key="1">
    <source>
        <dbReference type="SAM" id="MobiDB-lite"/>
    </source>
</evidence>
<name>A0A7S3MCQ0_9STRA</name>
<proteinExistence type="predicted"/>
<feature type="region of interest" description="Disordered" evidence="1">
    <location>
        <begin position="319"/>
        <end position="341"/>
    </location>
</feature>
<protein>
    <submittedName>
        <fullName evidence="2">Uncharacterized protein</fullName>
    </submittedName>
</protein>
<dbReference type="AlphaFoldDB" id="A0A7S3MCQ0"/>
<feature type="region of interest" description="Disordered" evidence="1">
    <location>
        <begin position="100"/>
        <end position="120"/>
    </location>
</feature>
<sequence>MLRANRDATPSSVEKVKFSDSPLTSIAVFEPGMFVVKEEPRLVTPPPHSILKDESRLKTPPLVSTLKEEPPVAKSPPLTNLAEVVEEKLEIETQAGSVLAEQSSQAISSDPAPPTVTMTPPKALESVSVSVPVSVPVSAPLQPHTPPPPVRQQPAAASTPVSAAKAVPTLPSPESHTDKLAALFAYSLPMLVTARYLENSSLRGMTGRQEIARTTGLRDLLAWCVFQAYGTPDGAIVKGIKMIQVVRALKDAEVCTSITTSQLDLLLTKINLTAKASSAASAPSAGASSSNLLAVNGHMHPSLLASSRVLKKTSSTVSMSAGTISGGGSSGMGNSSKGEQNSNSLAGASFSTFCALMNAIAGIIFSSDLKIRQRALKKGVTLGDLTTWNASPVEDREASCEQLDRHWRILLEKRDSLEAVKILQEVQMNVSGVLQRTSYRRLTPRTRSTLYDQDINALGWVGALAGSVWAAGGVRQFSEAELEAVRQVWDRNADQIRQIYGFYAASKEPRRQGTGPSKLLVSFEHCREALVDFQVLPHVVDAQGYARLFKVCKMWELEVAEQLLLAQEAAFGAESYEVVSPSASVSGELDGHGHGVGQVSTPSGAGRRDRAGLFIRTDLHMKPSQLSAPSPGGVSIVAGLDSGGRASSDDPLDLKGSVGNLCLSLSGFMELFTRIALGQQKLGARPHEALENLMHIMDASDGKAKLIRASRKSTSVRHFVYGLK</sequence>
<organism evidence="2">
    <name type="scientific">Spumella elongata</name>
    <dbReference type="NCBI Taxonomy" id="89044"/>
    <lineage>
        <taxon>Eukaryota</taxon>
        <taxon>Sar</taxon>
        <taxon>Stramenopiles</taxon>
        <taxon>Ochrophyta</taxon>
        <taxon>Chrysophyceae</taxon>
        <taxon>Chromulinales</taxon>
        <taxon>Chromulinaceae</taxon>
        <taxon>Spumella</taxon>
    </lineage>
</organism>
<feature type="compositionally biased region" description="Low complexity" evidence="1">
    <location>
        <begin position="152"/>
        <end position="168"/>
    </location>
</feature>